<dbReference type="PRINTS" id="PR00837">
    <property type="entry name" value="V5TPXLIKE"/>
</dbReference>
<keyword evidence="4" id="KW-1185">Reference proteome</keyword>
<dbReference type="InterPro" id="IPR001283">
    <property type="entry name" value="CRISP-related"/>
</dbReference>
<protein>
    <recommendedName>
        <fullName evidence="2">SCP domain-containing protein</fullName>
    </recommendedName>
</protein>
<keyword evidence="1" id="KW-0732">Signal</keyword>
<comment type="caution">
    <text evidence="3">The sequence shown here is derived from an EMBL/GenBank/DDBJ whole genome shotgun (WGS) entry which is preliminary data.</text>
</comment>
<dbReference type="CDD" id="cd05380">
    <property type="entry name" value="CAP_euk"/>
    <property type="match status" value="1"/>
</dbReference>
<dbReference type="Pfam" id="PF00188">
    <property type="entry name" value="CAP"/>
    <property type="match status" value="1"/>
</dbReference>
<feature type="signal peptide" evidence="1">
    <location>
        <begin position="1"/>
        <end position="18"/>
    </location>
</feature>
<dbReference type="EMBL" id="WIXP02000006">
    <property type="protein sequence ID" value="KAF6209046.1"/>
    <property type="molecule type" value="Genomic_DNA"/>
</dbReference>
<evidence type="ECO:0000256" key="1">
    <source>
        <dbReference type="SAM" id="SignalP"/>
    </source>
</evidence>
<dbReference type="SMART" id="SM00198">
    <property type="entry name" value="SCP"/>
    <property type="match status" value="1"/>
</dbReference>
<dbReference type="InterPro" id="IPR035940">
    <property type="entry name" value="CAP_sf"/>
</dbReference>
<dbReference type="PROSITE" id="PS01009">
    <property type="entry name" value="CRISP_1"/>
    <property type="match status" value="1"/>
</dbReference>
<evidence type="ECO:0000313" key="3">
    <source>
        <dbReference type="EMBL" id="KAF6209046.1"/>
    </source>
</evidence>
<reference evidence="3" key="1">
    <citation type="journal article" date="2021" name="Mol. Ecol. Resour.">
        <title>Apolygus lucorum genome provides insights into omnivorousness and mesophyll feeding.</title>
        <authorList>
            <person name="Liu Y."/>
            <person name="Liu H."/>
            <person name="Wang H."/>
            <person name="Huang T."/>
            <person name="Liu B."/>
            <person name="Yang B."/>
            <person name="Yin L."/>
            <person name="Li B."/>
            <person name="Zhang Y."/>
            <person name="Zhang S."/>
            <person name="Jiang F."/>
            <person name="Zhang X."/>
            <person name="Ren Y."/>
            <person name="Wang B."/>
            <person name="Wang S."/>
            <person name="Lu Y."/>
            <person name="Wu K."/>
            <person name="Fan W."/>
            <person name="Wang G."/>
        </authorList>
    </citation>
    <scope>NUCLEOTIDE SEQUENCE</scope>
    <source>
        <strain evidence="3">12Hb</strain>
    </source>
</reference>
<dbReference type="Gene3D" id="3.40.33.10">
    <property type="entry name" value="CAP"/>
    <property type="match status" value="1"/>
</dbReference>
<gene>
    <name evidence="3" type="ORF">GE061_014789</name>
</gene>
<dbReference type="PROSITE" id="PS01010">
    <property type="entry name" value="CRISP_2"/>
    <property type="match status" value="1"/>
</dbReference>
<name>A0A8S9XLY7_APOLU</name>
<dbReference type="Proteomes" id="UP000466442">
    <property type="component" value="Unassembled WGS sequence"/>
</dbReference>
<dbReference type="SUPFAM" id="SSF55797">
    <property type="entry name" value="PR-1-like"/>
    <property type="match status" value="1"/>
</dbReference>
<dbReference type="GO" id="GO:0005576">
    <property type="term" value="C:extracellular region"/>
    <property type="evidence" value="ECO:0007669"/>
    <property type="project" value="UniProtKB-SubCell"/>
</dbReference>
<dbReference type="OrthoDB" id="289431at2759"/>
<dbReference type="PROSITE" id="PS51257">
    <property type="entry name" value="PROKAR_LIPOPROTEIN"/>
    <property type="match status" value="1"/>
</dbReference>
<evidence type="ECO:0000259" key="2">
    <source>
        <dbReference type="SMART" id="SM00198"/>
    </source>
</evidence>
<sequence length="194" mass="21684">MAKLSFAHFLSVLALSAACRNGANQLKSSLNAQQMNKIVEMHNQLRNKVASGGVPSQSPAQNMREMVWDNEIAQRAQSWANGCVFEHDPNRIDARGQPFGQNMAMTMSYTKNGIDNPNIESMINSWFNEVYEHGYTGGYNYATGHYSQMIWARSNKVGCGLTSYFSNNLYNSLLVCNYSPAGNVIVFAREMTLF</sequence>
<dbReference type="InterPro" id="IPR018244">
    <property type="entry name" value="Allrgn_V5/Tpx1_CS"/>
</dbReference>
<feature type="domain" description="SCP" evidence="2">
    <location>
        <begin position="33"/>
        <end position="186"/>
    </location>
</feature>
<dbReference type="PRINTS" id="PR00838">
    <property type="entry name" value="V5ALLERGEN"/>
</dbReference>
<organism evidence="3 4">
    <name type="scientific">Apolygus lucorum</name>
    <name type="common">Small green plant bug</name>
    <name type="synonym">Lygocoris lucorum</name>
    <dbReference type="NCBI Taxonomy" id="248454"/>
    <lineage>
        <taxon>Eukaryota</taxon>
        <taxon>Metazoa</taxon>
        <taxon>Ecdysozoa</taxon>
        <taxon>Arthropoda</taxon>
        <taxon>Hexapoda</taxon>
        <taxon>Insecta</taxon>
        <taxon>Pterygota</taxon>
        <taxon>Neoptera</taxon>
        <taxon>Paraneoptera</taxon>
        <taxon>Hemiptera</taxon>
        <taxon>Heteroptera</taxon>
        <taxon>Panheteroptera</taxon>
        <taxon>Cimicomorpha</taxon>
        <taxon>Miridae</taxon>
        <taxon>Mirini</taxon>
        <taxon>Apolygus</taxon>
    </lineage>
</organism>
<feature type="chain" id="PRO_5035929328" description="SCP domain-containing protein" evidence="1">
    <location>
        <begin position="19"/>
        <end position="194"/>
    </location>
</feature>
<dbReference type="PANTHER" id="PTHR10334">
    <property type="entry name" value="CYSTEINE-RICH SECRETORY PROTEIN-RELATED"/>
    <property type="match status" value="1"/>
</dbReference>
<dbReference type="InterPro" id="IPR014044">
    <property type="entry name" value="CAP_dom"/>
</dbReference>
<proteinExistence type="predicted"/>
<evidence type="ECO:0000313" key="4">
    <source>
        <dbReference type="Proteomes" id="UP000466442"/>
    </source>
</evidence>
<dbReference type="InterPro" id="IPR002413">
    <property type="entry name" value="V5_allergen-like"/>
</dbReference>
<dbReference type="AlphaFoldDB" id="A0A8S9XLY7"/>
<accession>A0A8S9XLY7</accession>